<protein>
    <recommendedName>
        <fullName evidence="4">DUF5709 domain-containing protein</fullName>
    </recommendedName>
</protein>
<dbReference type="RefSeq" id="WP_345882778.1">
    <property type="nucleotide sequence ID" value="NZ_JBDFRB010000001.1"/>
</dbReference>
<name>A0ABU9WVV2_9MICC</name>
<proteinExistence type="predicted"/>
<feature type="region of interest" description="Disordered" evidence="1">
    <location>
        <begin position="1"/>
        <end position="21"/>
    </location>
</feature>
<evidence type="ECO:0000256" key="1">
    <source>
        <dbReference type="SAM" id="MobiDB-lite"/>
    </source>
</evidence>
<gene>
    <name evidence="2" type="ORF">ABCQ75_01905</name>
</gene>
<accession>A0ABU9WVV2</accession>
<comment type="caution">
    <text evidence="2">The sequence shown here is derived from an EMBL/GenBank/DDBJ whole genome shotgun (WGS) entry which is preliminary data.</text>
</comment>
<reference evidence="2 3" key="1">
    <citation type="submission" date="2024-05" db="EMBL/GenBank/DDBJ databases">
        <title>Sinomonas sp. nov., isolated from a waste landfill.</title>
        <authorList>
            <person name="Zhao Y."/>
        </authorList>
    </citation>
    <scope>NUCLEOTIDE SEQUENCE [LARGE SCALE GENOMIC DNA]</scope>
    <source>
        <strain evidence="2 3">CCTCC AB2014300</strain>
    </source>
</reference>
<sequence length="59" mass="6568">MAAIDDDGQARREEDPSEDFVVEPDVPVWDEEDGLIDSEDIVVEADPADLAEQHRSAEE</sequence>
<evidence type="ECO:0000313" key="2">
    <source>
        <dbReference type="EMBL" id="MEN2743294.1"/>
    </source>
</evidence>
<keyword evidence="3" id="KW-1185">Reference proteome</keyword>
<dbReference type="Proteomes" id="UP001422074">
    <property type="component" value="Unassembled WGS sequence"/>
</dbReference>
<dbReference type="EMBL" id="JBDFRB010000001">
    <property type="protein sequence ID" value="MEN2743294.1"/>
    <property type="molecule type" value="Genomic_DNA"/>
</dbReference>
<organism evidence="2 3">
    <name type="scientific">Sinomonas halotolerans</name>
    <dbReference type="NCBI Taxonomy" id="1644133"/>
    <lineage>
        <taxon>Bacteria</taxon>
        <taxon>Bacillati</taxon>
        <taxon>Actinomycetota</taxon>
        <taxon>Actinomycetes</taxon>
        <taxon>Micrococcales</taxon>
        <taxon>Micrococcaceae</taxon>
        <taxon>Sinomonas</taxon>
    </lineage>
</organism>
<evidence type="ECO:0000313" key="3">
    <source>
        <dbReference type="Proteomes" id="UP001422074"/>
    </source>
</evidence>
<evidence type="ECO:0008006" key="4">
    <source>
        <dbReference type="Google" id="ProtNLM"/>
    </source>
</evidence>